<dbReference type="STRING" id="77044.A0A1S8AAM4"/>
<accession>A0A1S8AAM4</accession>
<keyword evidence="5" id="KW-1185">Reference proteome</keyword>
<evidence type="ECO:0000256" key="3">
    <source>
        <dbReference type="ARBA" id="ARBA00023065"/>
    </source>
</evidence>
<evidence type="ECO:0000256" key="1">
    <source>
        <dbReference type="ARBA" id="ARBA00005850"/>
    </source>
</evidence>
<keyword evidence="2" id="KW-0813">Transport</keyword>
<protein>
    <submittedName>
        <fullName evidence="4">Putative vacuolar ATP synthase subunit D</fullName>
    </submittedName>
</protein>
<dbReference type="InterPro" id="IPR002699">
    <property type="entry name" value="V_ATPase_D"/>
</dbReference>
<sequence length="56" mass="5954">MSGAGDREAVFPTRQSLGLMKAKLKGAETGHSLLKRKSEALTKYAHLFPQAPGASL</sequence>
<dbReference type="EMBL" id="DF977523">
    <property type="protein sequence ID" value="GAW27166.1"/>
    <property type="molecule type" value="Genomic_DNA"/>
</dbReference>
<organism evidence="4">
    <name type="scientific">Rosellinia necatrix</name>
    <name type="common">White root-rot fungus</name>
    <dbReference type="NCBI Taxonomy" id="77044"/>
    <lineage>
        <taxon>Eukaryota</taxon>
        <taxon>Fungi</taxon>
        <taxon>Dikarya</taxon>
        <taxon>Ascomycota</taxon>
        <taxon>Pezizomycotina</taxon>
        <taxon>Sordariomycetes</taxon>
        <taxon>Xylariomycetidae</taxon>
        <taxon>Xylariales</taxon>
        <taxon>Xylariaceae</taxon>
        <taxon>Rosellinia</taxon>
    </lineage>
</organism>
<proteinExistence type="inferred from homology"/>
<reference evidence="4" key="1">
    <citation type="submission" date="2016-03" db="EMBL/GenBank/DDBJ databases">
        <title>Draft genome sequence of Rosellinia necatrix.</title>
        <authorList>
            <person name="Kanematsu S."/>
        </authorList>
    </citation>
    <scope>NUCLEOTIDE SEQUENCE [LARGE SCALE GENOMIC DNA]</scope>
    <source>
        <strain evidence="4">W97</strain>
    </source>
</reference>
<dbReference type="AlphaFoldDB" id="A0A1S8AAM4"/>
<comment type="similarity">
    <text evidence="1">Belongs to the V-ATPase D subunit family.</text>
</comment>
<gene>
    <name evidence="4" type="ORF">SAMD00023353_7800060</name>
</gene>
<dbReference type="PANTHER" id="PTHR11671">
    <property type="entry name" value="V-TYPE ATP SYNTHASE SUBUNIT D"/>
    <property type="match status" value="1"/>
</dbReference>
<evidence type="ECO:0000313" key="5">
    <source>
        <dbReference type="Proteomes" id="UP000054516"/>
    </source>
</evidence>
<keyword evidence="3" id="KW-0406">Ion transport</keyword>
<dbReference type="GO" id="GO:0046961">
    <property type="term" value="F:proton-transporting ATPase activity, rotational mechanism"/>
    <property type="evidence" value="ECO:0007669"/>
    <property type="project" value="InterPro"/>
</dbReference>
<dbReference type="Gene3D" id="1.10.287.3240">
    <property type="match status" value="1"/>
</dbReference>
<name>A0A1S8AAM4_ROSNE</name>
<evidence type="ECO:0000256" key="2">
    <source>
        <dbReference type="ARBA" id="ARBA00022448"/>
    </source>
</evidence>
<dbReference type="OrthoDB" id="7676488at2759"/>
<evidence type="ECO:0000313" key="4">
    <source>
        <dbReference type="EMBL" id="GAW27166.1"/>
    </source>
</evidence>
<dbReference type="Proteomes" id="UP000054516">
    <property type="component" value="Unassembled WGS sequence"/>
</dbReference>